<sequence>MREEVQLTGLIGGVEPRFFFAERDAGVHAGAHLGRGRTGKHADDLARQRTRRVSGACIEALRVDHIDLGELGRLVERDIQGIIDVAGDEPQCSMVVSQTELLSEATVNVRNDPHRQDRRLDRIEDSHSLTSLS</sequence>
<protein>
    <submittedName>
        <fullName evidence="2">Uncharacterized protein</fullName>
    </submittedName>
</protein>
<reference evidence="2" key="1">
    <citation type="submission" date="2019-08" db="EMBL/GenBank/DDBJ databases">
        <authorList>
            <person name="Kucharzyk K."/>
            <person name="Murdoch R.W."/>
            <person name="Higgins S."/>
            <person name="Loffler F."/>
        </authorList>
    </citation>
    <scope>NUCLEOTIDE SEQUENCE</scope>
</reference>
<proteinExistence type="predicted"/>
<name>A0A645BJP8_9ZZZZ</name>
<gene>
    <name evidence="2" type="ORF">SDC9_108849</name>
</gene>
<dbReference type="AlphaFoldDB" id="A0A645BJP8"/>
<organism evidence="2">
    <name type="scientific">bioreactor metagenome</name>
    <dbReference type="NCBI Taxonomy" id="1076179"/>
    <lineage>
        <taxon>unclassified sequences</taxon>
        <taxon>metagenomes</taxon>
        <taxon>ecological metagenomes</taxon>
    </lineage>
</organism>
<feature type="region of interest" description="Disordered" evidence="1">
    <location>
        <begin position="112"/>
        <end position="133"/>
    </location>
</feature>
<comment type="caution">
    <text evidence="2">The sequence shown here is derived from an EMBL/GenBank/DDBJ whole genome shotgun (WGS) entry which is preliminary data.</text>
</comment>
<evidence type="ECO:0000313" key="2">
    <source>
        <dbReference type="EMBL" id="MPM61984.1"/>
    </source>
</evidence>
<dbReference type="EMBL" id="VSSQ01018629">
    <property type="protein sequence ID" value="MPM61984.1"/>
    <property type="molecule type" value="Genomic_DNA"/>
</dbReference>
<feature type="compositionally biased region" description="Basic and acidic residues" evidence="1">
    <location>
        <begin position="112"/>
        <end position="127"/>
    </location>
</feature>
<evidence type="ECO:0000256" key="1">
    <source>
        <dbReference type="SAM" id="MobiDB-lite"/>
    </source>
</evidence>
<accession>A0A645BJP8</accession>